<dbReference type="PANTHER" id="PTHR21504">
    <property type="entry name" value="IG-LIKE DOMAIN-CONTAINING PROTEIN-RELATED-RELATED"/>
    <property type="match status" value="1"/>
</dbReference>
<evidence type="ECO:0000313" key="4">
    <source>
        <dbReference type="WBParaSite" id="Csp11.Scaffold630.g17843.t1"/>
    </source>
</evidence>
<evidence type="ECO:0000313" key="3">
    <source>
        <dbReference type="Proteomes" id="UP000095282"/>
    </source>
</evidence>
<feature type="region of interest" description="Disordered" evidence="2">
    <location>
        <begin position="405"/>
        <end position="474"/>
    </location>
</feature>
<feature type="region of interest" description="Disordered" evidence="2">
    <location>
        <begin position="367"/>
        <end position="386"/>
    </location>
</feature>
<dbReference type="PANTHER" id="PTHR21504:SF1">
    <property type="entry name" value="IG-LIKE DOMAIN-CONTAINING PROTEIN-RELATED"/>
    <property type="match status" value="1"/>
</dbReference>
<sequence>MTHQAYRNPPMFHSSSIQAAAPPPPKLIVAECSTEGCNVIGVLRPNGFYYLFEHERGRLIPHVCSCQAKTTEADLRPLYSEWSDKLGETVIFVYNRVSNKVEQYVCREEFGQLEQVEKSGLIYNSGFSSQSNIIASIDVGEKFILIERDSNGSMRKQLEFGDRFIYLPSTDVRTILMNEVEEMEREKEEEEEYSEDQDDSSDFEDEENEDSAYEDYISRIPEFSITICLATNREIVNVFDYGSDTYKCFYYEERTGNFHRFTCHTCPKTVVEDHLYPKYHEVAEDGKYVIHVFNSFTRLMEKYSCNTTTKCFEQLTFVITGQPVTAIMRDSDGRIKKEQFSQVKKQFVKMPPAPVQTFIVMRREVEKMKKREEASKKKKEEELKKNEVISDSKISQPLVFCGSSESLSAQGNEKIPKDVPKSSSDHSETPPKSAEIPINLETQENPPKRNQEEVSRKQQDLPNPRNSTDTKLDAGHIIREYFRRYKERKAAEAEKERLKKEEEREKIMKEQAFQELESKRRELESASFKKRLLAAIREKRQELATQSLSSIPPQILKEEEKIVEDTELQRLIVPDVSSDFPEDSDAENQLQCPVKAPVFRFSTRVPEESQQSTSDYYKQFFAGREAQMEKEEIERFKKREEEELKALEKQPSFVKPQSRRPVPPTIRLNKTAQPTHKSPESEPQPTEEELESFAEQFYSGIPSKQESNENSSKRNPSQIPKDCSKSSRKKREISKKDDVARLQQFIEEISLQRRGKTDVQESLLVENSYPFPDFEDTDEESTSS</sequence>
<feature type="compositionally biased region" description="Basic and acidic residues" evidence="2">
    <location>
        <begin position="414"/>
        <end position="429"/>
    </location>
</feature>
<evidence type="ECO:0000256" key="1">
    <source>
        <dbReference type="SAM" id="Coils"/>
    </source>
</evidence>
<dbReference type="GO" id="GO:0006914">
    <property type="term" value="P:autophagy"/>
    <property type="evidence" value="ECO:0007669"/>
    <property type="project" value="InterPro"/>
</dbReference>
<dbReference type="STRING" id="1561998.A0A1I7UNU0"/>
<feature type="region of interest" description="Disordered" evidence="2">
    <location>
        <begin position="644"/>
        <end position="739"/>
    </location>
</feature>
<feature type="region of interest" description="Disordered" evidence="2">
    <location>
        <begin position="1"/>
        <end position="21"/>
    </location>
</feature>
<keyword evidence="1" id="KW-0175">Coiled coil</keyword>
<dbReference type="WBParaSite" id="Csp11.Scaffold630.g17843.t1">
    <property type="protein sequence ID" value="Csp11.Scaffold630.g17843.t1"/>
    <property type="gene ID" value="Csp11.Scaffold630.g17843"/>
</dbReference>
<feature type="coiled-coil region" evidence="1">
    <location>
        <begin position="483"/>
        <end position="529"/>
    </location>
</feature>
<name>A0A1I7UNU0_9PELO</name>
<feature type="compositionally biased region" description="Acidic residues" evidence="2">
    <location>
        <begin position="773"/>
        <end position="784"/>
    </location>
</feature>
<keyword evidence="3" id="KW-1185">Reference proteome</keyword>
<feature type="compositionally biased region" description="Polar residues" evidence="2">
    <location>
        <begin position="702"/>
        <end position="718"/>
    </location>
</feature>
<protein>
    <submittedName>
        <fullName evidence="4">RING-type domain-containing protein</fullName>
    </submittedName>
</protein>
<reference evidence="4" key="1">
    <citation type="submission" date="2016-11" db="UniProtKB">
        <authorList>
            <consortium name="WormBaseParasite"/>
        </authorList>
    </citation>
    <scope>IDENTIFICATION</scope>
</reference>
<feature type="region of interest" description="Disordered" evidence="2">
    <location>
        <begin position="182"/>
        <end position="211"/>
    </location>
</feature>
<dbReference type="InterPro" id="IPR039908">
    <property type="entry name" value="Sepa-1"/>
</dbReference>
<organism evidence="3 4">
    <name type="scientific">Caenorhabditis tropicalis</name>
    <dbReference type="NCBI Taxonomy" id="1561998"/>
    <lineage>
        <taxon>Eukaryota</taxon>
        <taxon>Metazoa</taxon>
        <taxon>Ecdysozoa</taxon>
        <taxon>Nematoda</taxon>
        <taxon>Chromadorea</taxon>
        <taxon>Rhabditida</taxon>
        <taxon>Rhabditina</taxon>
        <taxon>Rhabditomorpha</taxon>
        <taxon>Rhabditoidea</taxon>
        <taxon>Rhabditidae</taxon>
        <taxon>Peloderinae</taxon>
        <taxon>Caenorhabditis</taxon>
    </lineage>
</organism>
<accession>A0A1I7UNU0</accession>
<feature type="compositionally biased region" description="Basic and acidic residues" evidence="2">
    <location>
        <begin position="446"/>
        <end position="459"/>
    </location>
</feature>
<dbReference type="AlphaFoldDB" id="A0A1I7UNU0"/>
<proteinExistence type="predicted"/>
<dbReference type="Proteomes" id="UP000095282">
    <property type="component" value="Unplaced"/>
</dbReference>
<dbReference type="eggNOG" id="ENOG502RT8B">
    <property type="taxonomic scope" value="Eukaryota"/>
</dbReference>
<evidence type="ECO:0000256" key="2">
    <source>
        <dbReference type="SAM" id="MobiDB-lite"/>
    </source>
</evidence>
<feature type="region of interest" description="Disordered" evidence="2">
    <location>
        <begin position="751"/>
        <end position="784"/>
    </location>
</feature>